<dbReference type="SUPFAM" id="SSF46785">
    <property type="entry name" value="Winged helix' DNA-binding domain"/>
    <property type="match status" value="1"/>
</dbReference>
<dbReference type="PANTHER" id="PTHR34293">
    <property type="entry name" value="HTH-TYPE TRANSCRIPTIONAL REGULATOR TRMBL2"/>
    <property type="match status" value="1"/>
</dbReference>
<proteinExistence type="predicted"/>
<dbReference type="RefSeq" id="WP_266088318.1">
    <property type="nucleotide sequence ID" value="NZ_RKLV01000011.1"/>
</dbReference>
<dbReference type="PANTHER" id="PTHR34293:SF1">
    <property type="entry name" value="HTH-TYPE TRANSCRIPTIONAL REGULATOR TRMBL2"/>
    <property type="match status" value="1"/>
</dbReference>
<name>A0A9Q4GJB8_9EURY</name>
<dbReference type="EMBL" id="RKLV01000011">
    <property type="protein sequence ID" value="MCX2819758.1"/>
    <property type="molecule type" value="Genomic_DNA"/>
</dbReference>
<dbReference type="Proteomes" id="UP001149411">
    <property type="component" value="Unassembled WGS sequence"/>
</dbReference>
<organism evidence="2 3">
    <name type="scientific">Halorutilus salinus</name>
    <dbReference type="NCBI Taxonomy" id="2487751"/>
    <lineage>
        <taxon>Archaea</taxon>
        <taxon>Methanobacteriati</taxon>
        <taxon>Methanobacteriota</taxon>
        <taxon>Stenosarchaea group</taxon>
        <taxon>Halobacteria</taxon>
        <taxon>Halorutilales</taxon>
        <taxon>Halorutilaceae</taxon>
        <taxon>Halorutilus</taxon>
    </lineage>
</organism>
<dbReference type="Gene3D" id="1.10.10.10">
    <property type="entry name" value="Winged helix-like DNA-binding domain superfamily/Winged helix DNA-binding domain"/>
    <property type="match status" value="1"/>
</dbReference>
<sequence>MEGNSDVDEAVEILQQMGLKEYEARCFVALTRLSEATAKRISEVSDVPRTRVYDAIRVLETKGLVEVQHTNPKLFRSIPVEEAVGNLLDTFESRGSRLSDTLHGLESVSPDDSPEVCHEVWALSGDRAISNRSYQLIDDAEEELALVARSEVFEDGELVARLGSALDRGVDVTVGTLDGSPDGLRETLSGADVFSSGVGWIASSSDAEDSTEIRRVMLFDRETILVSSDHATDSDASEETAVFGHGFNNGLVAVLRRMLLSRIPDG</sequence>
<keyword evidence="3" id="KW-1185">Reference proteome</keyword>
<feature type="domain" description="Transcription regulator TrmB N-terminal" evidence="1">
    <location>
        <begin position="14"/>
        <end position="81"/>
    </location>
</feature>
<dbReference type="InterPro" id="IPR036388">
    <property type="entry name" value="WH-like_DNA-bd_sf"/>
</dbReference>
<evidence type="ECO:0000259" key="1">
    <source>
        <dbReference type="Pfam" id="PF01978"/>
    </source>
</evidence>
<reference evidence="2" key="1">
    <citation type="submission" date="2022-09" db="EMBL/GenBank/DDBJ databases">
        <title>Haloadaptaus new haloarchaeum isolated from saline soil.</title>
        <authorList>
            <person name="Duran-Viseras A."/>
            <person name="Sanchez-Porro C."/>
            <person name="Ventosa A."/>
        </authorList>
    </citation>
    <scope>NUCLEOTIDE SEQUENCE</scope>
    <source>
        <strain evidence="2">F3-133</strain>
    </source>
</reference>
<dbReference type="InterPro" id="IPR002831">
    <property type="entry name" value="Tscrpt_reg_TrmB_N"/>
</dbReference>
<evidence type="ECO:0000313" key="3">
    <source>
        <dbReference type="Proteomes" id="UP001149411"/>
    </source>
</evidence>
<evidence type="ECO:0000313" key="2">
    <source>
        <dbReference type="EMBL" id="MCX2819758.1"/>
    </source>
</evidence>
<dbReference type="Pfam" id="PF01978">
    <property type="entry name" value="TrmB"/>
    <property type="match status" value="1"/>
</dbReference>
<dbReference type="InterPro" id="IPR036390">
    <property type="entry name" value="WH_DNA-bd_sf"/>
</dbReference>
<protein>
    <submittedName>
        <fullName evidence="2">TrmB family transcriptional regulator</fullName>
    </submittedName>
</protein>
<accession>A0A9Q4GJB8</accession>
<gene>
    <name evidence="2" type="ORF">EGH25_10400</name>
</gene>
<dbReference type="InterPro" id="IPR051797">
    <property type="entry name" value="TrmB-like"/>
</dbReference>
<dbReference type="AlphaFoldDB" id="A0A9Q4GJB8"/>
<comment type="caution">
    <text evidence="2">The sequence shown here is derived from an EMBL/GenBank/DDBJ whole genome shotgun (WGS) entry which is preliminary data.</text>
</comment>